<organism evidence="3 4">
    <name type="scientific">Longibaculum muris</name>
    <dbReference type="NCBI Taxonomy" id="1796628"/>
    <lineage>
        <taxon>Bacteria</taxon>
        <taxon>Bacillati</taxon>
        <taxon>Bacillota</taxon>
        <taxon>Erysipelotrichia</taxon>
        <taxon>Erysipelotrichales</taxon>
        <taxon>Coprobacillaceae</taxon>
        <taxon>Longibaculum</taxon>
    </lineage>
</organism>
<evidence type="ECO:0000259" key="2">
    <source>
        <dbReference type="Pfam" id="PF14317"/>
    </source>
</evidence>
<dbReference type="Pfam" id="PF14317">
    <property type="entry name" value="YcxB"/>
    <property type="match status" value="1"/>
</dbReference>
<reference evidence="3 4" key="1">
    <citation type="submission" date="2019-03" db="EMBL/GenBank/DDBJ databases">
        <title>Genomic Encyclopedia of Type Strains, Phase IV (KMG-IV): sequencing the most valuable type-strain genomes for metagenomic binning, comparative biology and taxonomic classification.</title>
        <authorList>
            <person name="Goeker M."/>
        </authorList>
    </citation>
    <scope>NUCLEOTIDE SEQUENCE [LARGE SCALE GENOMIC DNA]</scope>
    <source>
        <strain evidence="3 4">DSM 29487</strain>
    </source>
</reference>
<comment type="caution">
    <text evidence="3">The sequence shown here is derived from an EMBL/GenBank/DDBJ whole genome shotgun (WGS) entry which is preliminary data.</text>
</comment>
<dbReference type="EMBL" id="SMCQ01000003">
    <property type="protein sequence ID" value="TCW01737.1"/>
    <property type="molecule type" value="Genomic_DNA"/>
</dbReference>
<name>A0A4R3ZA56_9FIRM</name>
<accession>A0A4R3ZA56</accession>
<dbReference type="Proteomes" id="UP000295515">
    <property type="component" value="Unassembled WGS sequence"/>
</dbReference>
<feature type="transmembrane region" description="Helical" evidence="1">
    <location>
        <begin position="54"/>
        <end position="73"/>
    </location>
</feature>
<evidence type="ECO:0000313" key="4">
    <source>
        <dbReference type="Proteomes" id="UP000295515"/>
    </source>
</evidence>
<evidence type="ECO:0000256" key="1">
    <source>
        <dbReference type="SAM" id="Phobius"/>
    </source>
</evidence>
<dbReference type="GeneID" id="98914673"/>
<sequence>MNYFEIKNNTIDESVIHEIRPFLIEKWRKYMTIFIGIFMLFFALYGHTSPYDSVRVITAFGFPLFIFSIIQVIRMPIIAEKRMLQTLEAIHTGSYCCDISLTENGIKINNSSAEINYNYISRIVITERTIALFTKSNACLIIRKDGLEFKTYNQIVDFLHSICKNAKLIYK</sequence>
<dbReference type="AlphaFoldDB" id="A0A4R3ZA56"/>
<keyword evidence="1" id="KW-0472">Membrane</keyword>
<dbReference type="RefSeq" id="WP_066449217.1">
    <property type="nucleotide sequence ID" value="NZ_JANKBF010000001.1"/>
</dbReference>
<gene>
    <name evidence="3" type="ORF">EDD60_103197</name>
</gene>
<protein>
    <submittedName>
        <fullName evidence="3">YcxB-like protein</fullName>
    </submittedName>
</protein>
<keyword evidence="1" id="KW-0812">Transmembrane</keyword>
<keyword evidence="4" id="KW-1185">Reference proteome</keyword>
<feature type="domain" description="YcxB-like C-terminal" evidence="2">
    <location>
        <begin position="101"/>
        <end position="156"/>
    </location>
</feature>
<keyword evidence="1" id="KW-1133">Transmembrane helix</keyword>
<feature type="transmembrane region" description="Helical" evidence="1">
    <location>
        <begin position="30"/>
        <end position="48"/>
    </location>
</feature>
<dbReference type="InterPro" id="IPR025588">
    <property type="entry name" value="YcxB-like_C"/>
</dbReference>
<evidence type="ECO:0000313" key="3">
    <source>
        <dbReference type="EMBL" id="TCW01737.1"/>
    </source>
</evidence>
<proteinExistence type="predicted"/>